<reference evidence="2" key="1">
    <citation type="submission" date="2023-06" db="EMBL/GenBank/DDBJ databases">
        <authorList>
            <person name="Kurt Z."/>
        </authorList>
    </citation>
    <scope>NUCLEOTIDE SEQUENCE</scope>
</reference>
<proteinExistence type="predicted"/>
<sequence>MKWKWKIINKITVVLEQHQYIIQCWARLTHLIPFFKKQKCIHYLNIENESDCNYLNYNSNQAKYQYFILSSRLRLKEKVLHCFRDQEIPKIVQIDPVEDEHRGPLQVQCLRYQLQITYCVRIPIIGSSYSFLQSGLTTIYFRDKIFHMLALLTKTQKLQGHLKQVIQLVQIGTIFYEFIRWTQK</sequence>
<evidence type="ECO:0000313" key="5">
    <source>
        <dbReference type="Proteomes" id="UP001642409"/>
    </source>
</evidence>
<protein>
    <submittedName>
        <fullName evidence="3">Hypothetical_protein</fullName>
    </submittedName>
</protein>
<comment type="caution">
    <text evidence="2">The sequence shown here is derived from an EMBL/GenBank/DDBJ whole genome shotgun (WGS) entry which is preliminary data.</text>
</comment>
<dbReference type="EMBL" id="CATOUU010000154">
    <property type="protein sequence ID" value="CAI9918398.1"/>
    <property type="molecule type" value="Genomic_DNA"/>
</dbReference>
<dbReference type="Proteomes" id="UP001642409">
    <property type="component" value="Unassembled WGS sequence"/>
</dbReference>
<reference evidence="3 5" key="2">
    <citation type="submission" date="2024-07" db="EMBL/GenBank/DDBJ databases">
        <authorList>
            <person name="Akdeniz Z."/>
        </authorList>
    </citation>
    <scope>NUCLEOTIDE SEQUENCE [LARGE SCALE GENOMIC DNA]</scope>
</reference>
<dbReference type="EMBL" id="CATOUU010000154">
    <property type="protein sequence ID" value="CAI9918389.1"/>
    <property type="molecule type" value="Genomic_DNA"/>
</dbReference>
<organism evidence="2">
    <name type="scientific">Hexamita inflata</name>
    <dbReference type="NCBI Taxonomy" id="28002"/>
    <lineage>
        <taxon>Eukaryota</taxon>
        <taxon>Metamonada</taxon>
        <taxon>Diplomonadida</taxon>
        <taxon>Hexamitidae</taxon>
        <taxon>Hexamitinae</taxon>
        <taxon>Hexamita</taxon>
    </lineage>
</organism>
<keyword evidence="5" id="KW-1185">Reference proteome</keyword>
<dbReference type="EMBL" id="CAXDID020000149">
    <property type="protein sequence ID" value="CAL6041348.1"/>
    <property type="molecule type" value="Genomic_DNA"/>
</dbReference>
<evidence type="ECO:0000313" key="1">
    <source>
        <dbReference type="EMBL" id="CAI9918389.1"/>
    </source>
</evidence>
<name>A0AA86NFM6_9EUKA</name>
<gene>
    <name evidence="3" type="ORF">HINF_LOCUS39001</name>
    <name evidence="4" type="ORF">HINF_LOCUS39010</name>
    <name evidence="1" type="ORF">HINF_LOCUS6034</name>
    <name evidence="2" type="ORF">HINF_LOCUS6043</name>
</gene>
<accession>A0AA86NFM6</accession>
<dbReference type="EMBL" id="CAXDID020000149">
    <property type="protein sequence ID" value="CAL6041357.1"/>
    <property type="molecule type" value="Genomic_DNA"/>
</dbReference>
<evidence type="ECO:0000313" key="3">
    <source>
        <dbReference type="EMBL" id="CAL6041348.1"/>
    </source>
</evidence>
<evidence type="ECO:0000313" key="2">
    <source>
        <dbReference type="EMBL" id="CAI9918398.1"/>
    </source>
</evidence>
<dbReference type="AlphaFoldDB" id="A0AA86NFM6"/>
<evidence type="ECO:0000313" key="4">
    <source>
        <dbReference type="EMBL" id="CAL6041357.1"/>
    </source>
</evidence>